<dbReference type="PROSITE" id="PS50089">
    <property type="entry name" value="ZF_RING_2"/>
    <property type="match status" value="1"/>
</dbReference>
<dbReference type="KEGG" id="cvn:111128612"/>
<feature type="compositionally biased region" description="Basic and acidic residues" evidence="4">
    <location>
        <begin position="451"/>
        <end position="464"/>
    </location>
</feature>
<feature type="region of interest" description="Disordered" evidence="4">
    <location>
        <begin position="416"/>
        <end position="464"/>
    </location>
</feature>
<reference evidence="7" key="1">
    <citation type="submission" date="2025-08" db="UniProtKB">
        <authorList>
            <consortium name="RefSeq"/>
        </authorList>
    </citation>
    <scope>IDENTIFICATION</scope>
    <source>
        <tissue evidence="7">Whole sample</tissue>
    </source>
</reference>
<evidence type="ECO:0000256" key="2">
    <source>
        <dbReference type="ARBA" id="ARBA00022833"/>
    </source>
</evidence>
<dbReference type="Proteomes" id="UP000694844">
    <property type="component" value="Chromosome 4"/>
</dbReference>
<keyword evidence="6" id="KW-1185">Reference proteome</keyword>
<feature type="domain" description="RING-type" evidence="5">
    <location>
        <begin position="310"/>
        <end position="353"/>
    </location>
</feature>
<sequence>MVETDSQGRRTVKEVGRRITQEEPIALPPFTSLLKREDSTFSTPRTSAVPPPRPPPPALVTSGSGGDSPPWLSTRGVTHHLDRLLLNDAGCPLLRLSAPRAPLPHTRELVVVPPTPALPSAPPANEGYDSGGNGGRGTIRPHSVSPFTRNVRPKGEENENEEMVDFDAAIACLVNLSTRREVTTVNSFGEENVTTPRGLDPSTGHLRPWELPPPPRDENSSEEEELPDIPESPASPTYSDVTVHSTVSSPLLFSYDTDSDLSEIEYVDPYEGEGPISSTPPPPCDGPNHKVCVPPAWGERIPGPMLTVRCLLCHEDNRHHAIRCTQCGNAPGCCVCIWGYMRSQYNSGCPLCRHGDPKGEDPLGANQRRHSIIYRRRGRRMVSRRGRGSTTTTTTTTVSTCGTGRGRVIGGMTTAAETSTNNGEVRAPRGRRGRGAVTCRRGGRGRGRGTTIEEEKKEGEKKKE</sequence>
<organism evidence="6 7">
    <name type="scientific">Crassostrea virginica</name>
    <name type="common">Eastern oyster</name>
    <dbReference type="NCBI Taxonomy" id="6565"/>
    <lineage>
        <taxon>Eukaryota</taxon>
        <taxon>Metazoa</taxon>
        <taxon>Spiralia</taxon>
        <taxon>Lophotrochozoa</taxon>
        <taxon>Mollusca</taxon>
        <taxon>Bivalvia</taxon>
        <taxon>Autobranchia</taxon>
        <taxon>Pteriomorphia</taxon>
        <taxon>Ostreida</taxon>
        <taxon>Ostreoidea</taxon>
        <taxon>Ostreidae</taxon>
        <taxon>Crassostrea</taxon>
    </lineage>
</organism>
<keyword evidence="1 3" id="KW-0863">Zinc-finger</keyword>
<evidence type="ECO:0000256" key="1">
    <source>
        <dbReference type="ARBA" id="ARBA00022771"/>
    </source>
</evidence>
<feature type="region of interest" description="Disordered" evidence="4">
    <location>
        <begin position="113"/>
        <end position="160"/>
    </location>
</feature>
<feature type="region of interest" description="Disordered" evidence="4">
    <location>
        <begin position="187"/>
        <end position="241"/>
    </location>
</feature>
<evidence type="ECO:0000313" key="7">
    <source>
        <dbReference type="RefSeq" id="XP_022330050.1"/>
    </source>
</evidence>
<feature type="compositionally biased region" description="Pro residues" evidence="4">
    <location>
        <begin position="49"/>
        <end position="58"/>
    </location>
</feature>
<keyword evidence="1 3" id="KW-0479">Metal-binding</keyword>
<protein>
    <submittedName>
        <fullName evidence="7">Uncharacterized protein LOC111128612</fullName>
    </submittedName>
</protein>
<evidence type="ECO:0000313" key="6">
    <source>
        <dbReference type="Proteomes" id="UP000694844"/>
    </source>
</evidence>
<dbReference type="GeneID" id="111128612"/>
<feature type="compositionally biased region" description="Basic and acidic residues" evidence="4">
    <location>
        <begin position="1"/>
        <end position="21"/>
    </location>
</feature>
<dbReference type="RefSeq" id="XP_022330050.1">
    <property type="nucleotide sequence ID" value="XM_022474342.1"/>
</dbReference>
<evidence type="ECO:0000259" key="5">
    <source>
        <dbReference type="PROSITE" id="PS50089"/>
    </source>
</evidence>
<feature type="compositionally biased region" description="Pro residues" evidence="4">
    <location>
        <begin position="113"/>
        <end position="122"/>
    </location>
</feature>
<feature type="compositionally biased region" description="Low complexity" evidence="4">
    <location>
        <begin position="388"/>
        <end position="398"/>
    </location>
</feature>
<name>A0A8B8DQF3_CRAVI</name>
<evidence type="ECO:0000256" key="3">
    <source>
        <dbReference type="PROSITE-ProRule" id="PRU00175"/>
    </source>
</evidence>
<feature type="region of interest" description="Disordered" evidence="4">
    <location>
        <begin position="1"/>
        <end position="69"/>
    </location>
</feature>
<accession>A0A8B8DQF3</accession>
<dbReference type="AlphaFoldDB" id="A0A8B8DQF3"/>
<keyword evidence="2" id="KW-0862">Zinc</keyword>
<dbReference type="GO" id="GO:0008270">
    <property type="term" value="F:zinc ion binding"/>
    <property type="evidence" value="ECO:0007669"/>
    <property type="project" value="UniProtKB-KW"/>
</dbReference>
<feature type="region of interest" description="Disordered" evidence="4">
    <location>
        <begin position="379"/>
        <end position="398"/>
    </location>
</feature>
<gene>
    <name evidence="7" type="primary">LOC111128612</name>
</gene>
<proteinExistence type="predicted"/>
<dbReference type="InterPro" id="IPR001841">
    <property type="entry name" value="Znf_RING"/>
</dbReference>
<evidence type="ECO:0000256" key="4">
    <source>
        <dbReference type="SAM" id="MobiDB-lite"/>
    </source>
</evidence>